<dbReference type="EMBL" id="JPQT01000163">
    <property type="protein sequence ID" value="KFE44534.1"/>
    <property type="molecule type" value="Genomic_DNA"/>
</dbReference>
<evidence type="ECO:0000256" key="2">
    <source>
        <dbReference type="ARBA" id="ARBA00023025"/>
    </source>
</evidence>
<evidence type="ECO:0000313" key="3">
    <source>
        <dbReference type="EMBL" id="KFE44534.1"/>
    </source>
</evidence>
<comment type="similarity">
    <text evidence="1">Belongs to the colicins ColE2/ColE8/ColE9 and pyocins S1/S2 family.</text>
</comment>
<comment type="caution">
    <text evidence="3">The sequence shown here is derived from an EMBL/GenBank/DDBJ whole genome shotgun (WGS) entry which is preliminary data.</text>
</comment>
<gene>
    <name evidence="3" type="ORF">IV02_29295</name>
</gene>
<keyword evidence="2" id="KW-0079">Bacteriocin immunity</keyword>
<proteinExistence type="inferred from homology"/>
<dbReference type="InterPro" id="IPR035900">
    <property type="entry name" value="Colicin_E_sf"/>
</dbReference>
<protein>
    <submittedName>
        <fullName evidence="3">Colicin transporter</fullName>
    </submittedName>
</protein>
<dbReference type="CDD" id="cd16363">
    <property type="entry name" value="Col_Im_like"/>
    <property type="match status" value="1"/>
</dbReference>
<organism evidence="3 4">
    <name type="scientific">Pseudomonas syringae</name>
    <dbReference type="NCBI Taxonomy" id="317"/>
    <lineage>
        <taxon>Bacteria</taxon>
        <taxon>Pseudomonadati</taxon>
        <taxon>Pseudomonadota</taxon>
        <taxon>Gammaproteobacteria</taxon>
        <taxon>Pseudomonadales</taxon>
        <taxon>Pseudomonadaceae</taxon>
        <taxon>Pseudomonas</taxon>
    </lineage>
</organism>
<dbReference type="PATRIC" id="fig|317.174.peg.5979"/>
<dbReference type="PRINTS" id="PR01299">
    <property type="entry name" value="PYOCIN"/>
</dbReference>
<name>A0A085UMX1_PSESX</name>
<accession>A0A085UMX1</accession>
<sequence>MKTSISEYTELQFIEFLREIRLANEMESDRVLGKLLDRFCKIAEHPDGTDLIYYPKAGADNSNEGITETIKQWREANGLPGFKPRF</sequence>
<dbReference type="RefSeq" id="WP_047579538.1">
    <property type="nucleotide sequence ID" value="NZ_JPQT01000163.1"/>
</dbReference>
<evidence type="ECO:0000256" key="1">
    <source>
        <dbReference type="ARBA" id="ARBA00009346"/>
    </source>
</evidence>
<dbReference type="SUPFAM" id="SSF47345">
    <property type="entry name" value="Colicin E immunity proteins"/>
    <property type="match status" value="1"/>
</dbReference>
<dbReference type="GO" id="GO:0015643">
    <property type="term" value="F:toxic substance binding"/>
    <property type="evidence" value="ECO:0007669"/>
    <property type="project" value="InterPro"/>
</dbReference>
<reference evidence="3 4" key="1">
    <citation type="submission" date="2014-07" db="EMBL/GenBank/DDBJ databases">
        <title>Draft Genome Sequences of Environmental Pseudomonas syringae strains.</title>
        <authorList>
            <person name="Baltrus D.A."/>
            <person name="Berge O."/>
            <person name="Morris C."/>
        </authorList>
    </citation>
    <scope>NUCLEOTIDE SEQUENCE [LARGE SCALE GENOMIC DNA]</scope>
    <source>
        <strain evidence="3 4">CEB003</strain>
    </source>
</reference>
<dbReference type="AlphaFoldDB" id="A0A085UMX1"/>
<dbReference type="InterPro" id="IPR000290">
    <property type="entry name" value="Colicin_pyocin"/>
</dbReference>
<dbReference type="Proteomes" id="UP000028643">
    <property type="component" value="Unassembled WGS sequence"/>
</dbReference>
<evidence type="ECO:0000313" key="4">
    <source>
        <dbReference type="Proteomes" id="UP000028643"/>
    </source>
</evidence>
<dbReference type="Gene3D" id="1.10.1200.20">
    <property type="entry name" value="Colicin E immunity protein"/>
    <property type="match status" value="1"/>
</dbReference>
<dbReference type="GO" id="GO:0030153">
    <property type="term" value="P:bacteriocin immunity"/>
    <property type="evidence" value="ECO:0007669"/>
    <property type="project" value="UniProtKB-KW"/>
</dbReference>
<dbReference type="Pfam" id="PF01320">
    <property type="entry name" value="Colicin_Pyocin"/>
    <property type="match status" value="1"/>
</dbReference>